<gene>
    <name evidence="2" type="ORF">DHEL01_v200226</name>
</gene>
<dbReference type="InterPro" id="IPR029058">
    <property type="entry name" value="AB_hydrolase_fold"/>
</dbReference>
<dbReference type="Proteomes" id="UP000094444">
    <property type="component" value="Unassembled WGS sequence"/>
</dbReference>
<dbReference type="STRING" id="158607.A0A2P5IFW4"/>
<dbReference type="PANTHER" id="PTHR43142:SF11">
    <property type="entry name" value="CARBOXYLIC ESTER HYDROLASE"/>
    <property type="match status" value="1"/>
</dbReference>
<name>A0A2P5IFW4_DIAHE</name>
<accession>A0A2P5IFW4</accession>
<dbReference type="PANTHER" id="PTHR43142">
    <property type="entry name" value="CARBOXYLIC ESTER HYDROLASE"/>
    <property type="match status" value="1"/>
</dbReference>
<dbReference type="InParanoid" id="A0A2P5IFW4"/>
<sequence>MASKTITTTILEHPSVGQIHGVQPQGQAHVEQYLGIQYATLENAFARAKLVETYKSPIRATEPGPLTVADPKNIDNEHLLLQHSLPHPEYSFSATECLTLNVSAPSLDARGTSAHPLPVVVFIHGGGFVTGSANWPQWDLGPLVEQSVKLDSPVIAVGINYRLGPFGFLTSSALREAGFKANNGLDDQKVGLRWVQKHIKGFGGDPSKVTLLCSSAGAASGFFHLQSPEPLFSRLAAYGGSPLIQPIPLQVSEIAYEIATKILGIDSQPPADQVKSLLDIPAEELSAKIGRLPVPVTAAEDGEVVRSTTSFAALADTSALEKEFPGTEYCKPVLLGDGEFDGMVLAVTALAARQDNLATSLRKSLETVFADDPAKVKTILDGYGINESNTDRDPVLNFVNDIGFAQPAKATAEAFAAAGSRLGTSSFLAHFNMPNPWPGVWQGRATHALDIAILLGNYNDFLSPGQKATSEQMSGDLLAFANGNEPFTPYAAGGGGVAKVYQAAADAKDDESRVVKESSEGDTGRRQILETVAAGDPVVLDKLLGAFGLFLKGPGPK</sequence>
<protein>
    <submittedName>
        <fullName evidence="2">Carboxylesterase</fullName>
    </submittedName>
</protein>
<dbReference type="SUPFAM" id="SSF53474">
    <property type="entry name" value="alpha/beta-Hydrolases"/>
    <property type="match status" value="1"/>
</dbReference>
<proteinExistence type="predicted"/>
<evidence type="ECO:0000313" key="2">
    <source>
        <dbReference type="EMBL" id="POS81392.1"/>
    </source>
</evidence>
<dbReference type="Pfam" id="PF00135">
    <property type="entry name" value="COesterase"/>
    <property type="match status" value="1"/>
</dbReference>
<dbReference type="EMBL" id="MAVT02000008">
    <property type="protein sequence ID" value="POS81392.1"/>
    <property type="molecule type" value="Genomic_DNA"/>
</dbReference>
<reference evidence="2" key="1">
    <citation type="submission" date="2017-09" db="EMBL/GenBank/DDBJ databases">
        <title>Polyketide synthases of a Diaporthe helianthi virulent isolate.</title>
        <authorList>
            <person name="Baroncelli R."/>
        </authorList>
    </citation>
    <scope>NUCLEOTIDE SEQUENCE [LARGE SCALE GENOMIC DNA]</scope>
    <source>
        <strain evidence="2">7/96</strain>
    </source>
</reference>
<evidence type="ECO:0000259" key="1">
    <source>
        <dbReference type="Pfam" id="PF00135"/>
    </source>
</evidence>
<dbReference type="OrthoDB" id="3200163at2759"/>
<comment type="caution">
    <text evidence="2">The sequence shown here is derived from an EMBL/GenBank/DDBJ whole genome shotgun (WGS) entry which is preliminary data.</text>
</comment>
<feature type="domain" description="Carboxylesterase type B" evidence="1">
    <location>
        <begin position="15"/>
        <end position="486"/>
    </location>
</feature>
<dbReference type="Gene3D" id="3.40.50.1820">
    <property type="entry name" value="alpha/beta hydrolase"/>
    <property type="match status" value="1"/>
</dbReference>
<organism evidence="2 3">
    <name type="scientific">Diaporthe helianthi</name>
    <dbReference type="NCBI Taxonomy" id="158607"/>
    <lineage>
        <taxon>Eukaryota</taxon>
        <taxon>Fungi</taxon>
        <taxon>Dikarya</taxon>
        <taxon>Ascomycota</taxon>
        <taxon>Pezizomycotina</taxon>
        <taxon>Sordariomycetes</taxon>
        <taxon>Sordariomycetidae</taxon>
        <taxon>Diaporthales</taxon>
        <taxon>Diaporthaceae</taxon>
        <taxon>Diaporthe</taxon>
    </lineage>
</organism>
<evidence type="ECO:0000313" key="3">
    <source>
        <dbReference type="Proteomes" id="UP000094444"/>
    </source>
</evidence>
<dbReference type="InterPro" id="IPR002018">
    <property type="entry name" value="CarbesteraseB"/>
</dbReference>
<keyword evidence="3" id="KW-1185">Reference proteome</keyword>
<dbReference type="AlphaFoldDB" id="A0A2P5IFW4"/>